<dbReference type="STRING" id="159449.B4N89_25800"/>
<dbReference type="Proteomes" id="UP000190037">
    <property type="component" value="Unassembled WGS sequence"/>
</dbReference>
<sequence>MSSRPPRRTRLLSAVALATATLIALTGCGSSSKDTKASAASGGGKSGITLRIPDPGNNGVLARGKKDGSLDAALAKVGAKVSWTGSAGPFAPAAQAINAGQLDVALGSITSAVAALGQKPSFKLFGATAPDLAGEGILVKSDSKIHSIQDLVGKKVACSQGGTSEYLLLAALEQAKIPADKVERVYLRADQTAPVFAAGQVDAWATWATYSVPALASGNARFLADGRALGSDNYSVWAVRNAFADKHPDVVKAFYAYLHDAGTKEIADPAAYINVFTDSGPTAYGAEPKRIQTDFTRQGATVEPIRPADVERFGKVARFFQDQKVTQTLVDVKPHLLDVEALAGAAG</sequence>
<evidence type="ECO:0000256" key="1">
    <source>
        <dbReference type="ARBA" id="ARBA00010742"/>
    </source>
</evidence>
<comment type="similarity">
    <text evidence="1">Belongs to the bacterial solute-binding protein SsuA/TauA family.</text>
</comment>
<dbReference type="eggNOG" id="COG0715">
    <property type="taxonomic scope" value="Bacteria"/>
</dbReference>
<evidence type="ECO:0000313" key="9">
    <source>
        <dbReference type="EMBL" id="OPC83894.1"/>
    </source>
</evidence>
<evidence type="ECO:0000256" key="3">
    <source>
        <dbReference type="ARBA" id="ARBA00022729"/>
    </source>
</evidence>
<dbReference type="PANTHER" id="PTHR30024:SF42">
    <property type="entry name" value="ALIPHATIC SULFONATES-BINDING PROTEIN-RELATED"/>
    <property type="match status" value="1"/>
</dbReference>
<feature type="region of interest" description="Disordered" evidence="6">
    <location>
        <begin position="29"/>
        <end position="49"/>
    </location>
</feature>
<protein>
    <recommendedName>
        <fullName evidence="5">Putative aliphatic sulfonates-binding protein</fullName>
    </recommendedName>
</protein>
<dbReference type="Gene3D" id="3.40.190.10">
    <property type="entry name" value="Periplasmic binding protein-like II"/>
    <property type="match status" value="2"/>
</dbReference>
<dbReference type="InterPro" id="IPR001638">
    <property type="entry name" value="Solute-binding_3/MltF_N"/>
</dbReference>
<dbReference type="AlphaFoldDB" id="A0A1T3P4E4"/>
<feature type="signal peptide" evidence="7">
    <location>
        <begin position="1"/>
        <end position="26"/>
    </location>
</feature>
<dbReference type="RefSeq" id="WP_078978189.1">
    <property type="nucleotide sequence ID" value="NZ_MWQN01000001.1"/>
</dbReference>
<accession>A0A1T3P4E4</accession>
<name>A0A1T3P4E4_9ACTN</name>
<reference evidence="9 10" key="1">
    <citation type="submission" date="2017-03" db="EMBL/GenBank/DDBJ databases">
        <title>Draft genome sequence of Streptomyces scabrisporus NF3, endophyte isolated from Amphipterygium adstringens.</title>
        <authorList>
            <person name="Vazquez M."/>
            <person name="Ceapa C.D."/>
            <person name="Rodriguez Luna D."/>
            <person name="Sanchez Esquivel S."/>
        </authorList>
    </citation>
    <scope>NUCLEOTIDE SEQUENCE [LARGE SCALE GENOMIC DNA]</scope>
    <source>
        <strain evidence="9 10">NF3</strain>
    </source>
</reference>
<dbReference type="Pfam" id="PF09084">
    <property type="entry name" value="NMT1"/>
    <property type="match status" value="1"/>
</dbReference>
<dbReference type="OrthoDB" id="506623at2"/>
<dbReference type="FunFam" id="3.40.190.10:FF:000050">
    <property type="entry name" value="Sulfonate ABC transporter substrate-binding protein"/>
    <property type="match status" value="1"/>
</dbReference>
<keyword evidence="10" id="KW-1185">Reference proteome</keyword>
<dbReference type="PANTHER" id="PTHR30024">
    <property type="entry name" value="ALIPHATIC SULFONATES-BINDING PROTEIN-RELATED"/>
    <property type="match status" value="1"/>
</dbReference>
<gene>
    <name evidence="9" type="ORF">B4N89_25800</name>
</gene>
<feature type="domain" description="Solute-binding protein family 3/N-terminal" evidence="8">
    <location>
        <begin position="49"/>
        <end position="269"/>
    </location>
</feature>
<comment type="caution">
    <text evidence="9">The sequence shown here is derived from an EMBL/GenBank/DDBJ whole genome shotgun (WGS) entry which is preliminary data.</text>
</comment>
<feature type="chain" id="PRO_5039507976" description="Putative aliphatic sulfonates-binding protein" evidence="7">
    <location>
        <begin position="27"/>
        <end position="347"/>
    </location>
</feature>
<dbReference type="CDD" id="cd01008">
    <property type="entry name" value="PBP2_NrtA_SsuA_CpmA_like"/>
    <property type="match status" value="1"/>
</dbReference>
<evidence type="ECO:0000259" key="8">
    <source>
        <dbReference type="SMART" id="SM00062"/>
    </source>
</evidence>
<organism evidence="9 10">
    <name type="scientific">Embleya scabrispora</name>
    <dbReference type="NCBI Taxonomy" id="159449"/>
    <lineage>
        <taxon>Bacteria</taxon>
        <taxon>Bacillati</taxon>
        <taxon>Actinomycetota</taxon>
        <taxon>Actinomycetes</taxon>
        <taxon>Kitasatosporales</taxon>
        <taxon>Streptomycetaceae</taxon>
        <taxon>Embleya</taxon>
    </lineage>
</organism>
<evidence type="ECO:0000256" key="4">
    <source>
        <dbReference type="ARBA" id="ARBA00055538"/>
    </source>
</evidence>
<evidence type="ECO:0000256" key="5">
    <source>
        <dbReference type="ARBA" id="ARBA00070228"/>
    </source>
</evidence>
<dbReference type="SUPFAM" id="SSF53850">
    <property type="entry name" value="Periplasmic binding protein-like II"/>
    <property type="match status" value="1"/>
</dbReference>
<dbReference type="EMBL" id="MWQN01000001">
    <property type="protein sequence ID" value="OPC83894.1"/>
    <property type="molecule type" value="Genomic_DNA"/>
</dbReference>
<dbReference type="SMART" id="SM00062">
    <property type="entry name" value="PBPb"/>
    <property type="match status" value="1"/>
</dbReference>
<proteinExistence type="inferred from homology"/>
<keyword evidence="2" id="KW-0813">Transport</keyword>
<evidence type="ECO:0000256" key="2">
    <source>
        <dbReference type="ARBA" id="ARBA00022448"/>
    </source>
</evidence>
<comment type="function">
    <text evidence="4">Part of a binding-protein-dependent transport system for aliphatic sulfonates. Putative binding protein.</text>
</comment>
<dbReference type="InterPro" id="IPR015168">
    <property type="entry name" value="SsuA/THI5"/>
</dbReference>
<keyword evidence="3 7" id="KW-0732">Signal</keyword>
<dbReference type="PROSITE" id="PS51257">
    <property type="entry name" value="PROKAR_LIPOPROTEIN"/>
    <property type="match status" value="1"/>
</dbReference>
<evidence type="ECO:0000256" key="7">
    <source>
        <dbReference type="SAM" id="SignalP"/>
    </source>
</evidence>
<feature type="compositionally biased region" description="Low complexity" evidence="6">
    <location>
        <begin position="29"/>
        <end position="40"/>
    </location>
</feature>
<evidence type="ECO:0000256" key="6">
    <source>
        <dbReference type="SAM" id="MobiDB-lite"/>
    </source>
</evidence>
<evidence type="ECO:0000313" key="10">
    <source>
        <dbReference type="Proteomes" id="UP000190037"/>
    </source>
</evidence>